<keyword evidence="2 7" id="KW-0812">Transmembrane</keyword>
<dbReference type="GO" id="GO:0043953">
    <property type="term" value="P:protein transport by the Tat complex"/>
    <property type="evidence" value="ECO:0007669"/>
    <property type="project" value="UniProtKB-UniRule"/>
</dbReference>
<feature type="transmembrane region" description="Helical" evidence="7">
    <location>
        <begin position="120"/>
        <end position="143"/>
    </location>
</feature>
<dbReference type="RefSeq" id="WP_049148275.1">
    <property type="nucleotide sequence ID" value="NZ_CP091865.1"/>
</dbReference>
<dbReference type="EMBL" id="JASNVP010000002">
    <property type="protein sequence ID" value="MDK4325480.1"/>
    <property type="molecule type" value="Genomic_DNA"/>
</dbReference>
<dbReference type="NCBIfam" id="TIGR00945">
    <property type="entry name" value="tatC"/>
    <property type="match status" value="1"/>
</dbReference>
<feature type="transmembrane region" description="Helical" evidence="7">
    <location>
        <begin position="225"/>
        <end position="243"/>
    </location>
</feature>
<dbReference type="AlphaFoldDB" id="A0AAP4F6G4"/>
<keyword evidence="5 7" id="KW-0811">Translocation</keyword>
<dbReference type="GO" id="GO:0009977">
    <property type="term" value="F:proton motive force dependent protein transmembrane transporter activity"/>
    <property type="evidence" value="ECO:0007669"/>
    <property type="project" value="TreeGrafter"/>
</dbReference>
<dbReference type="Pfam" id="PF00902">
    <property type="entry name" value="TatC"/>
    <property type="match status" value="1"/>
</dbReference>
<keyword evidence="7" id="KW-0813">Transport</keyword>
<protein>
    <recommendedName>
        <fullName evidence="7">Sec-independent protein translocase protein TatC</fullName>
    </recommendedName>
</protein>
<keyword evidence="7" id="KW-1003">Cell membrane</keyword>
<evidence type="ECO:0000256" key="8">
    <source>
        <dbReference type="SAM" id="MobiDB-lite"/>
    </source>
</evidence>
<feature type="transmembrane region" description="Helical" evidence="7">
    <location>
        <begin position="202"/>
        <end position="219"/>
    </location>
</feature>
<reference evidence="9" key="1">
    <citation type="submission" date="2023-05" db="EMBL/GenBank/DDBJ databases">
        <title>Metabolic capabilities are highly conserved among human nasal-associated Corynebacterium species in pangenomic analyses.</title>
        <authorList>
            <person name="Tran T.H."/>
            <person name="Roberts A.Q."/>
            <person name="Escapa I.F."/>
            <person name="Gao W."/>
            <person name="Conlan S."/>
            <person name="Kong H."/>
            <person name="Segre J.A."/>
            <person name="Kelly M.S."/>
            <person name="Lemon K.P."/>
        </authorList>
    </citation>
    <scope>NUCLEOTIDE SEQUENCE</scope>
    <source>
        <strain evidence="9">KPL2654</strain>
    </source>
</reference>
<gene>
    <name evidence="7 9" type="primary">tatC</name>
    <name evidence="9" type="ORF">QPX54_02990</name>
</gene>
<dbReference type="PANTHER" id="PTHR30371:SF0">
    <property type="entry name" value="SEC-INDEPENDENT PROTEIN TRANSLOCASE PROTEIN TATC, CHLOROPLASTIC-RELATED"/>
    <property type="match status" value="1"/>
</dbReference>
<feature type="transmembrane region" description="Helical" evidence="7">
    <location>
        <begin position="78"/>
        <end position="99"/>
    </location>
</feature>
<name>A0AAP4F6G4_9CORY</name>
<feature type="transmembrane region" description="Helical" evidence="7">
    <location>
        <begin position="163"/>
        <end position="190"/>
    </location>
</feature>
<feature type="transmembrane region" description="Helical" evidence="7">
    <location>
        <begin position="12"/>
        <end position="32"/>
    </location>
</feature>
<accession>A0AAP4F6G4</accession>
<proteinExistence type="inferred from homology"/>
<dbReference type="InterPro" id="IPR002033">
    <property type="entry name" value="TatC"/>
</dbReference>
<comment type="caution">
    <text evidence="9">The sequence shown here is derived from an EMBL/GenBank/DDBJ whole genome shotgun (WGS) entry which is preliminary data.</text>
</comment>
<keyword evidence="6 7" id="KW-0472">Membrane</keyword>
<feature type="compositionally biased region" description="Polar residues" evidence="8">
    <location>
        <begin position="285"/>
        <end position="305"/>
    </location>
</feature>
<organism evidence="9 10">
    <name type="scientific">Corynebacterium propinquum</name>
    <dbReference type="NCBI Taxonomy" id="43769"/>
    <lineage>
        <taxon>Bacteria</taxon>
        <taxon>Bacillati</taxon>
        <taxon>Actinomycetota</taxon>
        <taxon>Actinomycetes</taxon>
        <taxon>Mycobacteriales</taxon>
        <taxon>Corynebacteriaceae</taxon>
        <taxon>Corynebacterium</taxon>
    </lineage>
</organism>
<comment type="similarity">
    <text evidence="7">Belongs to the TatC family.</text>
</comment>
<dbReference type="GO" id="GO:0065002">
    <property type="term" value="P:intracellular protein transmembrane transport"/>
    <property type="evidence" value="ECO:0007669"/>
    <property type="project" value="TreeGrafter"/>
</dbReference>
<evidence type="ECO:0000256" key="6">
    <source>
        <dbReference type="ARBA" id="ARBA00023136"/>
    </source>
</evidence>
<evidence type="ECO:0000256" key="5">
    <source>
        <dbReference type="ARBA" id="ARBA00023010"/>
    </source>
</evidence>
<feature type="region of interest" description="Disordered" evidence="8">
    <location>
        <begin position="252"/>
        <end position="346"/>
    </location>
</feature>
<keyword evidence="4 7" id="KW-1133">Transmembrane helix</keyword>
<dbReference type="HAMAP" id="MF_00902">
    <property type="entry name" value="TatC"/>
    <property type="match status" value="1"/>
</dbReference>
<dbReference type="PANTHER" id="PTHR30371">
    <property type="entry name" value="SEC-INDEPENDENT PROTEIN TRANSLOCASE PROTEIN TATC"/>
    <property type="match status" value="1"/>
</dbReference>
<comment type="function">
    <text evidence="7">Part of the twin-arginine translocation (Tat) system that transports large folded proteins containing a characteristic twin-arginine motif in their signal peptide across membranes. Together with TatB, TatC is part of a receptor directly interacting with Tat signal peptides.</text>
</comment>
<sequence>MSLVEHLKELRRRVIISTLAVIAGAVVGFIWYQNAPGPIPPLGEILRGPYCGVDPELRADFTSSGECRLLATSAMEMFMLRLKIGALAGAVLAAPVWLYQIWKFITPGLLRNERRWTISFVTIAVVLFLSGTVLAYFSLSIGLNYLLTIGSDFQTAALTGQEYFSFVVAIMIIFGVSFEIPLVIVMLNLVGVLRYESVRTKRRHTIVIIFIFSALITPAQDPYSLTILAIAIILLVELAFQFCRINDKRRAKNEPDWSGLSDEEASPLDYHPERASVSGPVAQPKSVSSDSRTSAQVYSPHSTQHGPGGTPAQASGQSQPTQQYAHQQQHSTHKSRGHGSSFDDIL</sequence>
<evidence type="ECO:0000256" key="4">
    <source>
        <dbReference type="ARBA" id="ARBA00022989"/>
    </source>
</evidence>
<dbReference type="PROSITE" id="PS01218">
    <property type="entry name" value="TATC"/>
    <property type="match status" value="1"/>
</dbReference>
<evidence type="ECO:0000256" key="1">
    <source>
        <dbReference type="ARBA" id="ARBA00004141"/>
    </source>
</evidence>
<evidence type="ECO:0000313" key="10">
    <source>
        <dbReference type="Proteomes" id="UP001226160"/>
    </source>
</evidence>
<feature type="compositionally biased region" description="Low complexity" evidence="8">
    <location>
        <begin position="317"/>
        <end position="330"/>
    </location>
</feature>
<dbReference type="GO" id="GO:0033281">
    <property type="term" value="C:TAT protein transport complex"/>
    <property type="evidence" value="ECO:0007669"/>
    <property type="project" value="UniProtKB-UniRule"/>
</dbReference>
<comment type="subunit">
    <text evidence="7">The Tat system comprises two distinct complexes: a TatABC complex, containing multiple copies of TatA, TatB and TatC subunits, and a separate TatA complex, containing only TatA subunits. Substrates initially bind to the TatABC complex, which probably triggers association of the separate TatA complex to form the active translocon.</text>
</comment>
<dbReference type="Proteomes" id="UP001226160">
    <property type="component" value="Unassembled WGS sequence"/>
</dbReference>
<dbReference type="PRINTS" id="PR01840">
    <property type="entry name" value="TATCFAMILY"/>
</dbReference>
<evidence type="ECO:0000256" key="7">
    <source>
        <dbReference type="HAMAP-Rule" id="MF_00902"/>
    </source>
</evidence>
<evidence type="ECO:0000256" key="3">
    <source>
        <dbReference type="ARBA" id="ARBA00022927"/>
    </source>
</evidence>
<keyword evidence="3 7" id="KW-0653">Protein transport</keyword>
<evidence type="ECO:0000256" key="2">
    <source>
        <dbReference type="ARBA" id="ARBA00022692"/>
    </source>
</evidence>
<comment type="subcellular location">
    <subcellularLocation>
        <location evidence="7">Cell membrane</location>
        <topology evidence="7">Multi-pass membrane protein</topology>
    </subcellularLocation>
    <subcellularLocation>
        <location evidence="1">Membrane</location>
        <topology evidence="1">Multi-pass membrane protein</topology>
    </subcellularLocation>
</comment>
<evidence type="ECO:0000313" key="9">
    <source>
        <dbReference type="EMBL" id="MDK4325480.1"/>
    </source>
</evidence>
<dbReference type="InterPro" id="IPR019820">
    <property type="entry name" value="Sec-indep_translocase_CS"/>
</dbReference>